<feature type="chain" id="PRO_5041250882" evidence="1">
    <location>
        <begin position="16"/>
        <end position="171"/>
    </location>
</feature>
<dbReference type="EMBL" id="CASHTH010000504">
    <property type="protein sequence ID" value="CAI8003118.1"/>
    <property type="molecule type" value="Genomic_DNA"/>
</dbReference>
<keyword evidence="3" id="KW-1185">Reference proteome</keyword>
<dbReference type="AlphaFoldDB" id="A0AA35R4K1"/>
<evidence type="ECO:0000313" key="3">
    <source>
        <dbReference type="Proteomes" id="UP001174909"/>
    </source>
</evidence>
<sequence>MTLCVVVGLSGCILASNPSYNWSKNIALDATSEDTKCHDDNMYSVGETGPILEDEKDEASQQESDDYTEVVLKWRQPQTIQQVVVKAEPGQMEFFYAQYMDDDGKWVTVKHARDNMRPIYKFTLGDPIVTTKFSTESAAALGFTARRRTETLYTRRNWGTEYTGVQEDSRD</sequence>
<proteinExistence type="predicted"/>
<evidence type="ECO:0000313" key="2">
    <source>
        <dbReference type="EMBL" id="CAI8003118.1"/>
    </source>
</evidence>
<organism evidence="2 3">
    <name type="scientific">Geodia barretti</name>
    <name type="common">Barrett's horny sponge</name>
    <dbReference type="NCBI Taxonomy" id="519541"/>
    <lineage>
        <taxon>Eukaryota</taxon>
        <taxon>Metazoa</taxon>
        <taxon>Porifera</taxon>
        <taxon>Demospongiae</taxon>
        <taxon>Heteroscleromorpha</taxon>
        <taxon>Tetractinellida</taxon>
        <taxon>Astrophorina</taxon>
        <taxon>Geodiidae</taxon>
        <taxon>Geodia</taxon>
    </lineage>
</organism>
<accession>A0AA35R4K1</accession>
<evidence type="ECO:0000256" key="1">
    <source>
        <dbReference type="SAM" id="SignalP"/>
    </source>
</evidence>
<name>A0AA35R4K1_GEOBA</name>
<comment type="caution">
    <text evidence="2">The sequence shown here is derived from an EMBL/GenBank/DDBJ whole genome shotgun (WGS) entry which is preliminary data.</text>
</comment>
<keyword evidence="1" id="KW-0732">Signal</keyword>
<gene>
    <name evidence="2" type="ORF">GBAR_LOCUS3552</name>
</gene>
<reference evidence="2" key="1">
    <citation type="submission" date="2023-03" db="EMBL/GenBank/DDBJ databases">
        <authorList>
            <person name="Steffen K."/>
            <person name="Cardenas P."/>
        </authorList>
    </citation>
    <scope>NUCLEOTIDE SEQUENCE</scope>
</reference>
<protein>
    <submittedName>
        <fullName evidence="2">Uncharacterized protein</fullName>
    </submittedName>
</protein>
<feature type="signal peptide" evidence="1">
    <location>
        <begin position="1"/>
        <end position="15"/>
    </location>
</feature>
<dbReference type="Proteomes" id="UP001174909">
    <property type="component" value="Unassembled WGS sequence"/>
</dbReference>